<keyword evidence="7 9" id="KW-0012">Acyltransferase</keyword>
<comment type="catalytic activity">
    <reaction evidence="8 9">
        <text>an N-terminal (5-L-glutamyl)-[peptide] + an alpha-amino acid = 5-L-glutamyl amino acid + an N-terminal L-alpha-aminoacyl-[peptide]</text>
        <dbReference type="Rhea" id="RHEA:23904"/>
        <dbReference type="Rhea" id="RHEA-COMP:9780"/>
        <dbReference type="Rhea" id="RHEA-COMP:9795"/>
        <dbReference type="ChEBI" id="CHEBI:77644"/>
        <dbReference type="ChEBI" id="CHEBI:78597"/>
        <dbReference type="ChEBI" id="CHEBI:78599"/>
        <dbReference type="ChEBI" id="CHEBI:78608"/>
        <dbReference type="EC" id="2.3.2.2"/>
    </reaction>
</comment>
<dbReference type="Gene3D" id="1.10.246.130">
    <property type="match status" value="1"/>
</dbReference>
<dbReference type="Proteomes" id="UP000292544">
    <property type="component" value="Unassembled WGS sequence"/>
</dbReference>
<dbReference type="InterPro" id="IPR029055">
    <property type="entry name" value="Ntn_hydrolases_N"/>
</dbReference>
<dbReference type="EC" id="2.3.2.2" evidence="9"/>
<keyword evidence="5 9" id="KW-0378">Hydrolase</keyword>
<comment type="catalytic activity">
    <reaction evidence="2 9">
        <text>glutathione + H2O = L-cysteinylglycine + L-glutamate</text>
        <dbReference type="Rhea" id="RHEA:28807"/>
        <dbReference type="ChEBI" id="CHEBI:15377"/>
        <dbReference type="ChEBI" id="CHEBI:29985"/>
        <dbReference type="ChEBI" id="CHEBI:57925"/>
        <dbReference type="ChEBI" id="CHEBI:61694"/>
        <dbReference type="EC" id="3.4.19.13"/>
    </reaction>
</comment>
<comment type="subunit">
    <text evidence="9">This enzyme consists of two polypeptide chains, which are synthesized in precursor form from a single polypeptide.</text>
</comment>
<dbReference type="PANTHER" id="PTHR43199">
    <property type="entry name" value="GLUTATHIONE HYDROLASE"/>
    <property type="match status" value="1"/>
</dbReference>
<evidence type="ECO:0000256" key="6">
    <source>
        <dbReference type="ARBA" id="ARBA00023145"/>
    </source>
</evidence>
<evidence type="ECO:0000313" key="10">
    <source>
        <dbReference type="EMBL" id="TAA48720.1"/>
    </source>
</evidence>
<evidence type="ECO:0000256" key="1">
    <source>
        <dbReference type="ARBA" id="ARBA00001049"/>
    </source>
</evidence>
<keyword evidence="6 9" id="KW-0865">Zymogen</keyword>
<comment type="similarity">
    <text evidence="3 9">Belongs to the gamma-glutamyltransferase family.</text>
</comment>
<dbReference type="SUPFAM" id="SSF56235">
    <property type="entry name" value="N-terminal nucleophile aminohydrolases (Ntn hydrolases)"/>
    <property type="match status" value="1"/>
</dbReference>
<evidence type="ECO:0000256" key="8">
    <source>
        <dbReference type="ARBA" id="ARBA00047417"/>
    </source>
</evidence>
<organism evidence="10 11">
    <name type="scientific">Corallincola spongiicola</name>
    <dbReference type="NCBI Taxonomy" id="2520508"/>
    <lineage>
        <taxon>Bacteria</taxon>
        <taxon>Pseudomonadati</taxon>
        <taxon>Pseudomonadota</taxon>
        <taxon>Gammaproteobacteria</taxon>
        <taxon>Alteromonadales</taxon>
        <taxon>Psychromonadaceae</taxon>
        <taxon>Corallincola</taxon>
    </lineage>
</organism>
<dbReference type="PANTHER" id="PTHR43199:SF1">
    <property type="entry name" value="GLUTATHIONE HYDROLASE PROENZYME"/>
    <property type="match status" value="1"/>
</dbReference>
<proteinExistence type="inferred from homology"/>
<evidence type="ECO:0000256" key="3">
    <source>
        <dbReference type="ARBA" id="ARBA00009381"/>
    </source>
</evidence>
<comment type="catalytic activity">
    <reaction evidence="1 9">
        <text>an S-substituted glutathione + H2O = an S-substituted L-cysteinylglycine + L-glutamate</text>
        <dbReference type="Rhea" id="RHEA:59468"/>
        <dbReference type="ChEBI" id="CHEBI:15377"/>
        <dbReference type="ChEBI" id="CHEBI:29985"/>
        <dbReference type="ChEBI" id="CHEBI:90779"/>
        <dbReference type="ChEBI" id="CHEBI:143103"/>
        <dbReference type="EC" id="3.4.19.13"/>
    </reaction>
</comment>
<dbReference type="Gene3D" id="3.60.20.40">
    <property type="match status" value="1"/>
</dbReference>
<evidence type="ECO:0000256" key="4">
    <source>
        <dbReference type="ARBA" id="ARBA00022679"/>
    </source>
</evidence>
<dbReference type="InterPro" id="IPR043137">
    <property type="entry name" value="GGT_ssub_C"/>
</dbReference>
<evidence type="ECO:0000256" key="9">
    <source>
        <dbReference type="RuleBase" id="RU368036"/>
    </source>
</evidence>
<reference evidence="11" key="1">
    <citation type="submission" date="2019-02" db="EMBL/GenBank/DDBJ databases">
        <title>Draft genome sequence of Muricauda sp. 176CP4-71.</title>
        <authorList>
            <person name="Park J.-S."/>
        </authorList>
    </citation>
    <scope>NUCLEOTIDE SEQUENCE [LARGE SCALE GENOMIC DNA]</scope>
    <source>
        <strain evidence="11">176GS2-150</strain>
    </source>
</reference>
<dbReference type="Pfam" id="PF01019">
    <property type="entry name" value="G_glu_transpept"/>
    <property type="match status" value="1"/>
</dbReference>
<keyword evidence="9" id="KW-0317">Glutathione biosynthesis</keyword>
<evidence type="ECO:0000256" key="7">
    <source>
        <dbReference type="ARBA" id="ARBA00023315"/>
    </source>
</evidence>
<dbReference type="InterPro" id="IPR043138">
    <property type="entry name" value="GGT_lsub"/>
</dbReference>
<protein>
    <recommendedName>
        <fullName evidence="9">Glutathione hydrolase proenzyme</fullName>
        <ecNumber evidence="9">2.3.2.2</ecNumber>
        <ecNumber evidence="9">3.4.19.13</ecNumber>
    </recommendedName>
    <component>
        <recommendedName>
            <fullName evidence="9">Glutathione hydrolase large chain</fullName>
        </recommendedName>
    </component>
    <component>
        <recommendedName>
            <fullName evidence="9">Glutathione hydrolase small chain</fullName>
        </recommendedName>
    </component>
</protein>
<name>A0ABY1WVF7_9GAMM</name>
<dbReference type="EMBL" id="SHLY01000001">
    <property type="protein sequence ID" value="TAA48720.1"/>
    <property type="molecule type" value="Genomic_DNA"/>
</dbReference>
<gene>
    <name evidence="10" type="primary">ggt</name>
    <name evidence="10" type="ORF">EXY25_01770</name>
</gene>
<comment type="caution">
    <text evidence="10">The sequence shown here is derived from an EMBL/GenBank/DDBJ whole genome shotgun (WGS) entry which is preliminary data.</text>
</comment>
<dbReference type="PRINTS" id="PR01210">
    <property type="entry name" value="GGTRANSPTASE"/>
</dbReference>
<sequence>MNRWWLLVVLLFPLGLLATPLESQEQLEPEKALGLSAKTTARGSSVAVATANKHASEAAMAMLKAGGSAVDAAIAAQMVLTLVEPQSSGIGGGAFMLHYDAKEGALTSLDGRESAPQAATPDMFLLPDGKPMAWKDALVGGRSVGVPGVVAMLKMAHDKHGVLPWKVLFEPAIKQAKEGFIVSPRLAKLVAANINPGMGLFESNKAYFFPDGKPIAEGSLLVNQPLADTLTAIAEFGPKAFYQGELARRIAYVVNNAKVNPGLLSEKDLNHYTALERTPICGLYRGYKVCGMAPPSSGGVAVLQLLKLLEGSDLQALKPTSADAVHLFTQASKLAFADRNIYMADSDFVAVPVSEMLDDRYIKLRQGLITGRDDGVVEAGQPVDYLRALDASPEFESTSHLSIVDKRGNAVSMTTSIEMGFGSSLMVAGFLLNNQLTDFSLQPTRGALPVANRIEPGKRPRSSMAPTMVFRPDGRLWLVIGSPGGSRIIDYVAWSLLARIDWDMALQQAIDFPRVTNRNDYTALEKGTEIALLKKALEVRGHRVRLIDLNSGIHAIEVGDTFIDAAADPRREGLALAE</sequence>
<accession>A0ABY1WVF7</accession>
<keyword evidence="11" id="KW-1185">Reference proteome</keyword>
<keyword evidence="4 9" id="KW-0808">Transferase</keyword>
<comment type="PTM">
    <text evidence="9">Cleaved by autocatalysis into a large and a small subunit.</text>
</comment>
<evidence type="ECO:0000256" key="2">
    <source>
        <dbReference type="ARBA" id="ARBA00001089"/>
    </source>
</evidence>
<comment type="pathway">
    <text evidence="9">Sulfur metabolism; glutathione metabolism.</text>
</comment>
<dbReference type="InterPro" id="IPR051792">
    <property type="entry name" value="GGT_bact"/>
</dbReference>
<dbReference type="NCBIfam" id="TIGR00066">
    <property type="entry name" value="g_glut_trans"/>
    <property type="match status" value="1"/>
</dbReference>
<dbReference type="EC" id="3.4.19.13" evidence="9"/>
<evidence type="ECO:0000256" key="5">
    <source>
        <dbReference type="ARBA" id="ARBA00022801"/>
    </source>
</evidence>
<dbReference type="GO" id="GO:0103068">
    <property type="term" value="F:leukotriene C4 gamma-glutamyl transferase activity"/>
    <property type="evidence" value="ECO:0007669"/>
    <property type="project" value="UniProtKB-EC"/>
</dbReference>
<dbReference type="InterPro" id="IPR000101">
    <property type="entry name" value="GGT_peptidase"/>
</dbReference>
<evidence type="ECO:0000313" key="11">
    <source>
        <dbReference type="Proteomes" id="UP000292544"/>
    </source>
</evidence>